<evidence type="ECO:0000313" key="3">
    <source>
        <dbReference type="Proteomes" id="UP000461768"/>
    </source>
</evidence>
<reference evidence="2 3" key="2">
    <citation type="submission" date="2020-02" db="EMBL/GenBank/DDBJ databases">
        <title>Candidatus Galacturonibacter soehngenii shows hetero-acetogenic catabolism of galacturonic acid but lacks a canonical carbon monoxide dehydrogenase/acetyl-CoA synthase complex.</title>
        <authorList>
            <person name="Diender M."/>
            <person name="Stouten G.R."/>
            <person name="Petersen J.F."/>
            <person name="Nielsen P.H."/>
            <person name="Dueholm M.S."/>
            <person name="Pronk J.T."/>
            <person name="Van Loosdrecht M.C.M."/>
        </authorList>
    </citation>
    <scope>NUCLEOTIDE SEQUENCE [LARGE SCALE GENOMIC DNA]</scope>
    <source>
        <strain evidence="2">GalUA</strain>
    </source>
</reference>
<sequence>MSQSTDKEELIEFLLEAGRRTYAGKGAEVEVSLRPGSHDLMYEKGKLKYMDSYVGGERFVGEEVLFQDEVPVWSMNYAGRTLEDSFSGDFLKEALLLRSCKKPYRGPDIYTNGSYTYHCNVTGDFTWFQGSEEIFYGNLKVYECIFHGGIVR</sequence>
<comment type="caution">
    <text evidence="2">The sequence shown here is derived from an EMBL/GenBank/DDBJ whole genome shotgun (WGS) entry which is preliminary data.</text>
</comment>
<accession>A0A7V7QNL7</accession>
<dbReference type="EMBL" id="WAGX01000003">
    <property type="protein sequence ID" value="KAB1440649.1"/>
    <property type="molecule type" value="Genomic_DNA"/>
</dbReference>
<dbReference type="OrthoDB" id="9801008at2"/>
<feature type="domain" description="DUF5680" evidence="1">
    <location>
        <begin position="51"/>
        <end position="151"/>
    </location>
</feature>
<organism evidence="2 3">
    <name type="scientific">Candidatus Galacturonatibacter soehngenii</name>
    <dbReference type="NCBI Taxonomy" id="2307010"/>
    <lineage>
        <taxon>Bacteria</taxon>
        <taxon>Bacillati</taxon>
        <taxon>Bacillota</taxon>
        <taxon>Clostridia</taxon>
        <taxon>Lachnospirales</taxon>
        <taxon>Lachnospiraceae</taxon>
        <taxon>Candidatus Galacturonatibacter</taxon>
    </lineage>
</organism>
<dbReference type="Pfam" id="PF18931">
    <property type="entry name" value="DUF5680"/>
    <property type="match status" value="1"/>
</dbReference>
<keyword evidence="3" id="KW-1185">Reference proteome</keyword>
<evidence type="ECO:0000259" key="1">
    <source>
        <dbReference type="Pfam" id="PF18931"/>
    </source>
</evidence>
<gene>
    <name evidence="2" type="ORF">F7O84_02140</name>
</gene>
<dbReference type="AlphaFoldDB" id="A0A7V7QNL7"/>
<dbReference type="RefSeq" id="WP_151141351.1">
    <property type="nucleotide sequence ID" value="NZ_WAGX01000003.1"/>
</dbReference>
<evidence type="ECO:0000313" key="2">
    <source>
        <dbReference type="EMBL" id="KAB1440649.1"/>
    </source>
</evidence>
<proteinExistence type="predicted"/>
<reference evidence="2 3" key="1">
    <citation type="submission" date="2019-09" db="EMBL/GenBank/DDBJ databases">
        <authorList>
            <person name="Valk L.C."/>
        </authorList>
    </citation>
    <scope>NUCLEOTIDE SEQUENCE [LARGE SCALE GENOMIC DNA]</scope>
    <source>
        <strain evidence="2">GalUA</strain>
    </source>
</reference>
<dbReference type="InterPro" id="IPR043735">
    <property type="entry name" value="DUF5680"/>
</dbReference>
<protein>
    <recommendedName>
        <fullName evidence="1">DUF5680 domain-containing protein</fullName>
    </recommendedName>
</protein>
<dbReference type="Proteomes" id="UP000461768">
    <property type="component" value="Unassembled WGS sequence"/>
</dbReference>
<name>A0A7V7QNL7_9FIRM</name>